<keyword evidence="2" id="KW-0805">Transcription regulation</keyword>
<evidence type="ECO:0000313" key="9">
    <source>
        <dbReference type="Proteomes" id="UP001160390"/>
    </source>
</evidence>
<dbReference type="GO" id="GO:0008270">
    <property type="term" value="F:zinc ion binding"/>
    <property type="evidence" value="ECO:0007669"/>
    <property type="project" value="InterPro"/>
</dbReference>
<dbReference type="PANTHER" id="PTHR47540:SF6">
    <property type="entry name" value="ZN(II)2CYS6 TRANSCRIPTION FACTOR (EUROFUNG)"/>
    <property type="match status" value="1"/>
</dbReference>
<keyword evidence="5" id="KW-0539">Nucleus</keyword>
<dbReference type="InterPro" id="IPR051711">
    <property type="entry name" value="Stress_Response_Reg"/>
</dbReference>
<protein>
    <recommendedName>
        <fullName evidence="7">Zn(2)-C6 fungal-type domain-containing protein</fullName>
    </recommendedName>
</protein>
<name>A0AA35QBQ0_9HYPO</name>
<dbReference type="InterPro" id="IPR001138">
    <property type="entry name" value="Zn2Cys6_DnaBD"/>
</dbReference>
<dbReference type="GO" id="GO:0045944">
    <property type="term" value="P:positive regulation of transcription by RNA polymerase II"/>
    <property type="evidence" value="ECO:0007669"/>
    <property type="project" value="TreeGrafter"/>
</dbReference>
<evidence type="ECO:0000256" key="4">
    <source>
        <dbReference type="ARBA" id="ARBA00023163"/>
    </source>
</evidence>
<keyword evidence="3" id="KW-0238">DNA-binding</keyword>
<proteinExistence type="predicted"/>
<dbReference type="GO" id="GO:0005634">
    <property type="term" value="C:nucleus"/>
    <property type="evidence" value="ECO:0007669"/>
    <property type="project" value="UniProtKB-SubCell"/>
</dbReference>
<dbReference type="CDD" id="cd00067">
    <property type="entry name" value="GAL4"/>
    <property type="match status" value="1"/>
</dbReference>
<sequence>CRERKVRCSGLCPCTNCVRRSAECVFDQEDRKVLVSERHVPTHRFARLLNQLKRKVELAERDSSPSSRKRKQKESNDTRNCEQYIESNDERGEDILPRMRNPLTTTAAKFVTDPQGRRPVLVAGQIPDRSNDIGFLGPSSTWAYGRQVMSMIREYLNQDVSPLVPLNTNGQALTLEFPGEKQLGGTISMDNLPSLDYAIYLTNTVKFHISQTYHLTNRVSVTDFSLSMTMGRAH</sequence>
<dbReference type="PANTHER" id="PTHR47540">
    <property type="entry name" value="THIAMINE REPRESSIBLE GENES REGULATORY PROTEIN THI5"/>
    <property type="match status" value="1"/>
</dbReference>
<dbReference type="Proteomes" id="UP001160390">
    <property type="component" value="Unassembled WGS sequence"/>
</dbReference>
<accession>A0AA35QBQ0</accession>
<dbReference type="InterPro" id="IPR036864">
    <property type="entry name" value="Zn2-C6_fun-type_DNA-bd_sf"/>
</dbReference>
<dbReference type="Pfam" id="PF00172">
    <property type="entry name" value="Zn_clus"/>
    <property type="match status" value="1"/>
</dbReference>
<evidence type="ECO:0000256" key="1">
    <source>
        <dbReference type="ARBA" id="ARBA00004123"/>
    </source>
</evidence>
<dbReference type="SUPFAM" id="SSF57701">
    <property type="entry name" value="Zn2/Cys6 DNA-binding domain"/>
    <property type="match status" value="1"/>
</dbReference>
<gene>
    <name evidence="8" type="ORF">CCHLO57077_00014331</name>
</gene>
<evidence type="ECO:0000256" key="2">
    <source>
        <dbReference type="ARBA" id="ARBA00023015"/>
    </source>
</evidence>
<evidence type="ECO:0000256" key="5">
    <source>
        <dbReference type="ARBA" id="ARBA00023242"/>
    </source>
</evidence>
<keyword evidence="4" id="KW-0804">Transcription</keyword>
<evidence type="ECO:0000256" key="6">
    <source>
        <dbReference type="SAM" id="MobiDB-lite"/>
    </source>
</evidence>
<reference evidence="8" key="1">
    <citation type="submission" date="2023-01" db="EMBL/GenBank/DDBJ databases">
        <authorList>
            <person name="Piombo E."/>
        </authorList>
    </citation>
    <scope>NUCLEOTIDE SEQUENCE</scope>
</reference>
<dbReference type="EMBL" id="CABFNP030001307">
    <property type="protein sequence ID" value="CAI6099075.1"/>
    <property type="molecule type" value="Genomic_DNA"/>
</dbReference>
<evidence type="ECO:0000313" key="8">
    <source>
        <dbReference type="EMBL" id="CAI6099075.1"/>
    </source>
</evidence>
<evidence type="ECO:0000259" key="7">
    <source>
        <dbReference type="PROSITE" id="PS50048"/>
    </source>
</evidence>
<dbReference type="GO" id="GO:0043565">
    <property type="term" value="F:sequence-specific DNA binding"/>
    <property type="evidence" value="ECO:0007669"/>
    <property type="project" value="TreeGrafter"/>
</dbReference>
<organism evidence="8 9">
    <name type="scientific">Clonostachys chloroleuca</name>
    <dbReference type="NCBI Taxonomy" id="1926264"/>
    <lineage>
        <taxon>Eukaryota</taxon>
        <taxon>Fungi</taxon>
        <taxon>Dikarya</taxon>
        <taxon>Ascomycota</taxon>
        <taxon>Pezizomycotina</taxon>
        <taxon>Sordariomycetes</taxon>
        <taxon>Hypocreomycetidae</taxon>
        <taxon>Hypocreales</taxon>
        <taxon>Bionectriaceae</taxon>
        <taxon>Clonostachys</taxon>
    </lineage>
</organism>
<dbReference type="GO" id="GO:0000981">
    <property type="term" value="F:DNA-binding transcription factor activity, RNA polymerase II-specific"/>
    <property type="evidence" value="ECO:0007669"/>
    <property type="project" value="InterPro"/>
</dbReference>
<dbReference type="AlphaFoldDB" id="A0AA35QBQ0"/>
<feature type="domain" description="Zn(2)-C6 fungal-type" evidence="7">
    <location>
        <begin position="1"/>
        <end position="26"/>
    </location>
</feature>
<keyword evidence="9" id="KW-1185">Reference proteome</keyword>
<dbReference type="PROSITE" id="PS50048">
    <property type="entry name" value="ZN2_CY6_FUNGAL_2"/>
    <property type="match status" value="1"/>
</dbReference>
<feature type="region of interest" description="Disordered" evidence="6">
    <location>
        <begin position="57"/>
        <end position="80"/>
    </location>
</feature>
<feature type="non-terminal residue" evidence="8">
    <location>
        <position position="1"/>
    </location>
</feature>
<dbReference type="Gene3D" id="4.10.240.10">
    <property type="entry name" value="Zn(2)-C6 fungal-type DNA-binding domain"/>
    <property type="match status" value="1"/>
</dbReference>
<comment type="caution">
    <text evidence="8">The sequence shown here is derived from an EMBL/GenBank/DDBJ whole genome shotgun (WGS) entry which is preliminary data.</text>
</comment>
<comment type="subcellular location">
    <subcellularLocation>
        <location evidence="1">Nucleus</location>
    </subcellularLocation>
</comment>
<evidence type="ECO:0000256" key="3">
    <source>
        <dbReference type="ARBA" id="ARBA00023125"/>
    </source>
</evidence>